<dbReference type="InterPro" id="IPR027443">
    <property type="entry name" value="IPNS-like_sf"/>
</dbReference>
<dbReference type="InterPro" id="IPR026992">
    <property type="entry name" value="DIOX_N"/>
</dbReference>
<evidence type="ECO:0000259" key="4">
    <source>
        <dbReference type="PROSITE" id="PS51471"/>
    </source>
</evidence>
<dbReference type="PANTHER" id="PTHR47990">
    <property type="entry name" value="2-OXOGLUTARATE (2OG) AND FE(II)-DEPENDENT OXYGENASE SUPERFAMILY PROTEIN-RELATED"/>
    <property type="match status" value="1"/>
</dbReference>
<proteinExistence type="inferred from homology"/>
<keyword evidence="3" id="KW-0560">Oxidoreductase</keyword>
<dbReference type="RefSeq" id="XP_048325316.1">
    <property type="nucleotide sequence ID" value="XM_048469359.2"/>
</dbReference>
<dbReference type="Pfam" id="PF03171">
    <property type="entry name" value="2OG-FeII_Oxy"/>
    <property type="match status" value="1"/>
</dbReference>
<gene>
    <name evidence="6" type="primary">LOC107406664</name>
</gene>
<evidence type="ECO:0000313" key="6">
    <source>
        <dbReference type="RefSeq" id="XP_048325316.1"/>
    </source>
</evidence>
<dbReference type="SUPFAM" id="SSF51197">
    <property type="entry name" value="Clavaminate synthase-like"/>
    <property type="match status" value="1"/>
</dbReference>
<dbReference type="Pfam" id="PF14226">
    <property type="entry name" value="DIOX_N"/>
    <property type="match status" value="1"/>
</dbReference>
<evidence type="ECO:0000256" key="1">
    <source>
        <dbReference type="ARBA" id="ARBA00022723"/>
    </source>
</evidence>
<evidence type="ECO:0000256" key="2">
    <source>
        <dbReference type="ARBA" id="ARBA00023004"/>
    </source>
</evidence>
<dbReference type="InterPro" id="IPR005123">
    <property type="entry name" value="Oxoglu/Fe-dep_dioxygenase_dom"/>
</dbReference>
<dbReference type="Gene3D" id="2.60.120.330">
    <property type="entry name" value="B-lactam Antibiotic, Isopenicillin N Synthase, Chain"/>
    <property type="match status" value="1"/>
</dbReference>
<dbReference type="PROSITE" id="PS51471">
    <property type="entry name" value="FE2OG_OXY"/>
    <property type="match status" value="1"/>
</dbReference>
<dbReference type="PRINTS" id="PR00682">
    <property type="entry name" value="IPNSYNTHASE"/>
</dbReference>
<dbReference type="InterPro" id="IPR044861">
    <property type="entry name" value="IPNS-like_FE2OG_OXY"/>
</dbReference>
<evidence type="ECO:0000313" key="5">
    <source>
        <dbReference type="Proteomes" id="UP001652623"/>
    </source>
</evidence>
<protein>
    <submittedName>
        <fullName evidence="6">Gibberellin 3-beta-dioxygenase 1 isoform X1</fullName>
    </submittedName>
</protein>
<keyword evidence="5" id="KW-1185">Reference proteome</keyword>
<dbReference type="InterPro" id="IPR050231">
    <property type="entry name" value="Iron_ascorbate_oxido_reductase"/>
</dbReference>
<comment type="similarity">
    <text evidence="3">Belongs to the iron/ascorbate-dependent oxidoreductase family.</text>
</comment>
<accession>A0ABM3IC31</accession>
<evidence type="ECO:0000256" key="3">
    <source>
        <dbReference type="RuleBase" id="RU003682"/>
    </source>
</evidence>
<reference evidence="5" key="1">
    <citation type="submission" date="2025-05" db="UniProtKB">
        <authorList>
            <consortium name="RefSeq"/>
        </authorList>
    </citation>
    <scope>NUCLEOTIDE SEQUENCE [LARGE SCALE GENOMIC DNA]</scope>
</reference>
<keyword evidence="2 3" id="KW-0408">Iron</keyword>
<dbReference type="GeneID" id="107406664"/>
<feature type="domain" description="Fe2OG dioxygenase" evidence="4">
    <location>
        <begin position="216"/>
        <end position="318"/>
    </location>
</feature>
<dbReference type="Proteomes" id="UP001652623">
    <property type="component" value="Chromosome 1"/>
</dbReference>
<keyword evidence="1 3" id="KW-0479">Metal-binding</keyword>
<sequence length="386" mass="42918">MPSRLSDAFKSHPVHIHHKHLDFNSVQELPDSYAWSQVDDHYPNCHDVDSFGASESVPIIDLADPNALKLIGHACKTWGVFQVTKHGISKNLLDDIESLGRTLFSLPVQDKLKAARSPEGVSGYGFARISSFFPKLMWSEGFTIVGSPHDHFRQLWPHDHSEFWYCLTQTMHVGIIEEYKKEMNRLAGKLMWLMLGSLGISKSDIKWAGPKGEFKGATAALQLNSYPACPDPDRAMGLAAHTDSTLLTILHQNTTSGLQVQREGTAGWVTVPPIHGALVINVGDLLHILSNGMYPSVLHRAVVNRSCHRLSIAYLYGPPESVQISPLSRLVSRSHPPLYRSVTWNEYLGTKAKHFNKALSSVRLFSPVTLNGFADVNDHHNRVKVG</sequence>
<organism evidence="5 6">
    <name type="scientific">Ziziphus jujuba</name>
    <name type="common">Chinese jujube</name>
    <name type="synonym">Ziziphus sativa</name>
    <dbReference type="NCBI Taxonomy" id="326968"/>
    <lineage>
        <taxon>Eukaryota</taxon>
        <taxon>Viridiplantae</taxon>
        <taxon>Streptophyta</taxon>
        <taxon>Embryophyta</taxon>
        <taxon>Tracheophyta</taxon>
        <taxon>Spermatophyta</taxon>
        <taxon>Magnoliopsida</taxon>
        <taxon>eudicotyledons</taxon>
        <taxon>Gunneridae</taxon>
        <taxon>Pentapetalae</taxon>
        <taxon>rosids</taxon>
        <taxon>fabids</taxon>
        <taxon>Rosales</taxon>
        <taxon>Rhamnaceae</taxon>
        <taxon>Paliureae</taxon>
        <taxon>Ziziphus</taxon>
    </lineage>
</organism>
<name>A0ABM3IC31_ZIZJJ</name>
<reference evidence="6" key="2">
    <citation type="submission" date="2025-08" db="UniProtKB">
        <authorList>
            <consortium name="RefSeq"/>
        </authorList>
    </citation>
    <scope>IDENTIFICATION</scope>
    <source>
        <tissue evidence="6">Seedling</tissue>
    </source>
</reference>